<dbReference type="SUPFAM" id="SSF54637">
    <property type="entry name" value="Thioesterase/thiol ester dehydrase-isomerase"/>
    <property type="match status" value="1"/>
</dbReference>
<dbReference type="PANTHER" id="PTHR12475:SF4">
    <property type="entry name" value="PROTEIN THEM6"/>
    <property type="match status" value="1"/>
</dbReference>
<gene>
    <name evidence="4" type="primary">LOC103067171</name>
</gene>
<comment type="similarity">
    <text evidence="1">Belongs to the THEM6 family.</text>
</comment>
<dbReference type="OrthoDB" id="265761at2759"/>
<evidence type="ECO:0000313" key="4">
    <source>
        <dbReference type="RefSeq" id="XP_007433369.1"/>
    </source>
</evidence>
<evidence type="ECO:0000256" key="1">
    <source>
        <dbReference type="ARBA" id="ARBA00038228"/>
    </source>
</evidence>
<evidence type="ECO:0000313" key="3">
    <source>
        <dbReference type="Proteomes" id="UP000695026"/>
    </source>
</evidence>
<protein>
    <recommendedName>
        <fullName evidence="2">Protein THEM6</fullName>
    </recommendedName>
</protein>
<organism evidence="3 4">
    <name type="scientific">Python bivittatus</name>
    <name type="common">Burmese python</name>
    <name type="synonym">Python molurus bivittatus</name>
    <dbReference type="NCBI Taxonomy" id="176946"/>
    <lineage>
        <taxon>Eukaryota</taxon>
        <taxon>Metazoa</taxon>
        <taxon>Chordata</taxon>
        <taxon>Craniata</taxon>
        <taxon>Vertebrata</taxon>
        <taxon>Euteleostomi</taxon>
        <taxon>Lepidosauria</taxon>
        <taxon>Squamata</taxon>
        <taxon>Bifurcata</taxon>
        <taxon>Unidentata</taxon>
        <taxon>Episquamata</taxon>
        <taxon>Toxicofera</taxon>
        <taxon>Serpentes</taxon>
        <taxon>Henophidia</taxon>
        <taxon>Pythonidae</taxon>
        <taxon>Python</taxon>
    </lineage>
</organism>
<reference evidence="4" key="1">
    <citation type="submission" date="2025-08" db="UniProtKB">
        <authorList>
            <consortium name="RefSeq"/>
        </authorList>
    </citation>
    <scope>IDENTIFICATION</scope>
    <source>
        <tissue evidence="4">Liver</tissue>
    </source>
</reference>
<dbReference type="CDD" id="cd00586">
    <property type="entry name" value="4HBT"/>
    <property type="match status" value="1"/>
</dbReference>
<keyword evidence="3" id="KW-1185">Reference proteome</keyword>
<dbReference type="AlphaFoldDB" id="A0A9F2WAT7"/>
<proteinExistence type="inferred from homology"/>
<evidence type="ECO:0000256" key="2">
    <source>
        <dbReference type="ARBA" id="ARBA00041112"/>
    </source>
</evidence>
<dbReference type="InterPro" id="IPR029069">
    <property type="entry name" value="HotDog_dom_sf"/>
</dbReference>
<dbReference type="RefSeq" id="XP_007433369.1">
    <property type="nucleotide sequence ID" value="XM_007433307.3"/>
</dbReference>
<dbReference type="Proteomes" id="UP000695026">
    <property type="component" value="Unplaced"/>
</dbReference>
<sequence length="208" mass="24612">MEMLLWVICLAATICFAFLDGWYLLRFLIIVFYNSWVRPRTGDLLEEFRFHSWVLPTDLDFMGHMNNARYPREADFARYAYMSHYHLVQTLWALKGSTVLTASCCRYRRSLHLWERFTIHTRMVGWDEHAFYLEQQFISAQDGFLCAVLLARHHVTGPSPSEVIQRLYGRKVESPEVPEDVHYWLKSNQASSQRLRVESDLQKNGKTK</sequence>
<dbReference type="Gene3D" id="3.10.129.10">
    <property type="entry name" value="Hotdog Thioesterase"/>
    <property type="match status" value="1"/>
</dbReference>
<dbReference type="OMA" id="MEHRFLR"/>
<dbReference type="PANTHER" id="PTHR12475">
    <property type="match status" value="1"/>
</dbReference>
<dbReference type="Pfam" id="PF13279">
    <property type="entry name" value="4HBT_2"/>
    <property type="match status" value="1"/>
</dbReference>
<dbReference type="InterPro" id="IPR051490">
    <property type="entry name" value="THEM6_lcsJ_thioesterase"/>
</dbReference>
<accession>A0A9F2WAT7</accession>
<name>A0A9F2WAT7_PYTBI</name>
<dbReference type="GeneID" id="103067171"/>